<evidence type="ECO:0000256" key="7">
    <source>
        <dbReference type="SAM" id="Phobius"/>
    </source>
</evidence>
<feature type="transmembrane region" description="Helical" evidence="7">
    <location>
        <begin position="287"/>
        <end position="309"/>
    </location>
</feature>
<accession>A0ABQ3UP48</accession>
<proteinExistence type="inferred from homology"/>
<name>A0ABQ3UP48_9CHLR</name>
<feature type="transmembrane region" description="Helical" evidence="7">
    <location>
        <begin position="15"/>
        <end position="34"/>
    </location>
</feature>
<dbReference type="Proteomes" id="UP000654345">
    <property type="component" value="Unassembled WGS sequence"/>
</dbReference>
<feature type="transmembrane region" description="Helical" evidence="7">
    <location>
        <begin position="635"/>
        <end position="657"/>
    </location>
</feature>
<evidence type="ECO:0000256" key="5">
    <source>
        <dbReference type="ARBA" id="ARBA00022989"/>
    </source>
</evidence>
<feature type="transmembrane region" description="Helical" evidence="7">
    <location>
        <begin position="579"/>
        <end position="598"/>
    </location>
</feature>
<evidence type="ECO:0000313" key="9">
    <source>
        <dbReference type="EMBL" id="GHO54453.1"/>
    </source>
</evidence>
<comment type="subcellular location">
    <subcellularLocation>
        <location evidence="1">Cell membrane</location>
        <topology evidence="1">Multi-pass membrane protein</topology>
    </subcellularLocation>
</comment>
<dbReference type="Gene3D" id="1.20.1640.10">
    <property type="entry name" value="Multidrug efflux transporter AcrB transmembrane domain"/>
    <property type="match status" value="2"/>
</dbReference>
<dbReference type="SUPFAM" id="SSF82866">
    <property type="entry name" value="Multidrug efflux transporter AcrB transmembrane domain"/>
    <property type="match status" value="2"/>
</dbReference>
<feature type="transmembrane region" description="Helical" evidence="7">
    <location>
        <begin position="207"/>
        <end position="225"/>
    </location>
</feature>
<gene>
    <name evidence="9" type="ORF">KSB_29280</name>
</gene>
<evidence type="ECO:0000256" key="6">
    <source>
        <dbReference type="ARBA" id="ARBA00023136"/>
    </source>
</evidence>
<organism evidence="9 10">
    <name type="scientific">Ktedonobacter robiniae</name>
    <dbReference type="NCBI Taxonomy" id="2778365"/>
    <lineage>
        <taxon>Bacteria</taxon>
        <taxon>Bacillati</taxon>
        <taxon>Chloroflexota</taxon>
        <taxon>Ktedonobacteria</taxon>
        <taxon>Ktedonobacterales</taxon>
        <taxon>Ktedonobacteraceae</taxon>
        <taxon>Ktedonobacter</taxon>
    </lineage>
</organism>
<keyword evidence="4 7" id="KW-0812">Transmembrane</keyword>
<dbReference type="PANTHER" id="PTHR33406:SF6">
    <property type="entry name" value="MEMBRANE PROTEIN YDGH-RELATED"/>
    <property type="match status" value="1"/>
</dbReference>
<sequence length="779" mass="81746">MDTVYAALGRFDVRFRYLIVVAWLVITVVCVRTFPSLSSVTDNASQTISTFLPASAPSSQAANLAAPFQNTQYASATLVATRNSGPLTSDDQAAIDRLEQAVRAMPHVKTVRDLSTSPDGEARQAVIQADVPTSGTGTGATLVNSIRDTFGQVNAPAGLTFHLTGQLASNVDSQNATQNTRNALQVLSFLLIIVLLFVAFRSLLAPLITFLPAVLVLLLSSPAIAGAVNHLGLQPAAITQLILIVLVLGAGTDYGLFLTFRVREEMRRGLDPKEAVVRAVQTVGETITFSALTVIAALLTLVIAQFGIYRSLGPALAIGIALMLLAGLTLLPSLLAIFGRAVFWPTSTQKSENVAASLWGRMTGRLMQRPALTLGLGIVLFVGLALGQLGVGLGGFGGQSSGPAGADSTAGDTAIAAHYPNTNQNPAKILMQFSTSVWNHPDSLATAEQGLRQIPALQTILGPLDPNGVSLTAAQLAQLHSELGAPQALSAVPTAKSSVSPRMYNLYRATGQYISADGQTVQFIAILKDPSTSAAAINAIPGLRTSVAQVAQSAGAAQSGMVSSNAVAYDITQTSASDLSLVIPIVALLIAVLLGLVLRSVIAPLYLIVSVVLSFLAAWGLVALLFVHLGSSDGVQFILPFLLFVFLMALGSDYNILVMRRIREEAHKQPLRAAVREAISRTGGTVTAAGVILAGSFALLAFQGNTDQVRQVGFGVAAGILMDTFLIRTLLIPALVVLLGRWNWWPAPLFRRVEAEAGSAEQADSVVLVTVSKPGRESD</sequence>
<keyword evidence="6 7" id="KW-0472">Membrane</keyword>
<protein>
    <submittedName>
        <fullName evidence="9">Membrane protein</fullName>
    </submittedName>
</protein>
<dbReference type="InterPro" id="IPR050545">
    <property type="entry name" value="Mycobact_MmpL"/>
</dbReference>
<keyword evidence="5 7" id="KW-1133">Transmembrane helix</keyword>
<feature type="transmembrane region" description="Helical" evidence="7">
    <location>
        <begin position="371"/>
        <end position="391"/>
    </location>
</feature>
<evidence type="ECO:0000256" key="4">
    <source>
        <dbReference type="ARBA" id="ARBA00022692"/>
    </source>
</evidence>
<feature type="transmembrane region" description="Helical" evidence="7">
    <location>
        <begin position="714"/>
        <end position="742"/>
    </location>
</feature>
<feature type="domain" description="SSD" evidence="8">
    <location>
        <begin position="608"/>
        <end position="737"/>
    </location>
</feature>
<feature type="transmembrane region" description="Helical" evidence="7">
    <location>
        <begin position="315"/>
        <end position="338"/>
    </location>
</feature>
<feature type="transmembrane region" description="Helical" evidence="7">
    <location>
        <begin position="237"/>
        <end position="260"/>
    </location>
</feature>
<dbReference type="RefSeq" id="WP_201371166.1">
    <property type="nucleotide sequence ID" value="NZ_BNJG01000001.1"/>
</dbReference>
<feature type="transmembrane region" description="Helical" evidence="7">
    <location>
        <begin position="183"/>
        <end position="200"/>
    </location>
</feature>
<feature type="transmembrane region" description="Helical" evidence="7">
    <location>
        <begin position="678"/>
        <end position="702"/>
    </location>
</feature>
<evidence type="ECO:0000256" key="1">
    <source>
        <dbReference type="ARBA" id="ARBA00004651"/>
    </source>
</evidence>
<keyword evidence="3" id="KW-1003">Cell membrane</keyword>
<dbReference type="EMBL" id="BNJG01000001">
    <property type="protein sequence ID" value="GHO54453.1"/>
    <property type="molecule type" value="Genomic_DNA"/>
</dbReference>
<evidence type="ECO:0000256" key="3">
    <source>
        <dbReference type="ARBA" id="ARBA00022475"/>
    </source>
</evidence>
<dbReference type="PROSITE" id="PS50156">
    <property type="entry name" value="SSD"/>
    <property type="match status" value="2"/>
</dbReference>
<evidence type="ECO:0000256" key="2">
    <source>
        <dbReference type="ARBA" id="ARBA00010157"/>
    </source>
</evidence>
<evidence type="ECO:0000259" key="8">
    <source>
        <dbReference type="PROSITE" id="PS50156"/>
    </source>
</evidence>
<dbReference type="Pfam" id="PF03176">
    <property type="entry name" value="MMPL"/>
    <property type="match status" value="2"/>
</dbReference>
<evidence type="ECO:0000313" key="10">
    <source>
        <dbReference type="Proteomes" id="UP000654345"/>
    </source>
</evidence>
<feature type="domain" description="SSD" evidence="8">
    <location>
        <begin position="211"/>
        <end position="337"/>
    </location>
</feature>
<reference evidence="9 10" key="1">
    <citation type="journal article" date="2021" name="Int. J. Syst. Evol. Microbiol.">
        <title>Reticulibacter mediterranei gen. nov., sp. nov., within the new family Reticulibacteraceae fam. nov., and Ktedonospora formicarum gen. nov., sp. nov., Ktedonobacter robiniae sp. nov., Dictyobacter formicarum sp. nov. and Dictyobacter arantiisoli sp. nov., belonging to the class Ktedonobacteria.</title>
        <authorList>
            <person name="Yabe S."/>
            <person name="Zheng Y."/>
            <person name="Wang C.M."/>
            <person name="Sakai Y."/>
            <person name="Abe K."/>
            <person name="Yokota A."/>
            <person name="Donadio S."/>
            <person name="Cavaletti L."/>
            <person name="Monciardini P."/>
        </authorList>
    </citation>
    <scope>NUCLEOTIDE SEQUENCE [LARGE SCALE GENOMIC DNA]</scope>
    <source>
        <strain evidence="9 10">SOSP1-30</strain>
    </source>
</reference>
<feature type="transmembrane region" description="Helical" evidence="7">
    <location>
        <begin position="605"/>
        <end position="629"/>
    </location>
</feature>
<keyword evidence="10" id="KW-1185">Reference proteome</keyword>
<comment type="caution">
    <text evidence="9">The sequence shown here is derived from an EMBL/GenBank/DDBJ whole genome shotgun (WGS) entry which is preliminary data.</text>
</comment>
<comment type="similarity">
    <text evidence="2">Belongs to the resistance-nodulation-cell division (RND) (TC 2.A.6) family. MmpL subfamily.</text>
</comment>
<dbReference type="InterPro" id="IPR004869">
    <property type="entry name" value="MMPL_dom"/>
</dbReference>
<dbReference type="InterPro" id="IPR000731">
    <property type="entry name" value="SSD"/>
</dbReference>
<dbReference type="PANTHER" id="PTHR33406">
    <property type="entry name" value="MEMBRANE PROTEIN MJ1562-RELATED"/>
    <property type="match status" value="1"/>
</dbReference>